<comment type="caution">
    <text evidence="1">The sequence shown here is derived from an EMBL/GenBank/DDBJ whole genome shotgun (WGS) entry which is preliminary data.</text>
</comment>
<evidence type="ECO:0000313" key="1">
    <source>
        <dbReference type="EMBL" id="KAF2886686.1"/>
    </source>
</evidence>
<sequence>MDCNLTIQTLEAYKKLTEEISNHNQLLKEKTIILYVATLLDSKNREVLDLCLDILEIFIKNNKSHEVLTVTFGVIEALESLSIRLVI</sequence>
<accession>A0A8K0CJ83</accession>
<dbReference type="OrthoDB" id="17335at2759"/>
<keyword evidence="2" id="KW-1185">Reference proteome</keyword>
<dbReference type="EMBL" id="VTPC01086852">
    <property type="protein sequence ID" value="KAF2886686.1"/>
    <property type="molecule type" value="Genomic_DNA"/>
</dbReference>
<reference evidence="1" key="1">
    <citation type="submission" date="2019-08" db="EMBL/GenBank/DDBJ databases">
        <title>The genome of the North American firefly Photinus pyralis.</title>
        <authorList>
            <consortium name="Photinus pyralis genome working group"/>
            <person name="Fallon T.R."/>
            <person name="Sander Lower S.E."/>
            <person name="Weng J.-K."/>
        </authorList>
    </citation>
    <scope>NUCLEOTIDE SEQUENCE</scope>
    <source>
        <strain evidence="1">TRF0915ILg1</strain>
        <tissue evidence="1">Whole body</tissue>
    </source>
</reference>
<gene>
    <name evidence="1" type="ORF">ILUMI_19487</name>
</gene>
<name>A0A8K0CJ83_IGNLU</name>
<proteinExistence type="predicted"/>
<evidence type="ECO:0000313" key="2">
    <source>
        <dbReference type="Proteomes" id="UP000801492"/>
    </source>
</evidence>
<protein>
    <submittedName>
        <fullName evidence="1">Uncharacterized protein</fullName>
    </submittedName>
</protein>
<dbReference type="Proteomes" id="UP000801492">
    <property type="component" value="Unassembled WGS sequence"/>
</dbReference>
<dbReference type="AlphaFoldDB" id="A0A8K0CJ83"/>
<organism evidence="1 2">
    <name type="scientific">Ignelater luminosus</name>
    <name type="common">Cucubano</name>
    <name type="synonym">Pyrophorus luminosus</name>
    <dbReference type="NCBI Taxonomy" id="2038154"/>
    <lineage>
        <taxon>Eukaryota</taxon>
        <taxon>Metazoa</taxon>
        <taxon>Ecdysozoa</taxon>
        <taxon>Arthropoda</taxon>
        <taxon>Hexapoda</taxon>
        <taxon>Insecta</taxon>
        <taxon>Pterygota</taxon>
        <taxon>Neoptera</taxon>
        <taxon>Endopterygota</taxon>
        <taxon>Coleoptera</taxon>
        <taxon>Polyphaga</taxon>
        <taxon>Elateriformia</taxon>
        <taxon>Elateroidea</taxon>
        <taxon>Elateridae</taxon>
        <taxon>Agrypninae</taxon>
        <taxon>Pyrophorini</taxon>
        <taxon>Ignelater</taxon>
    </lineage>
</organism>